<gene>
    <name evidence="3" type="primary">ispD</name>
    <name evidence="4" type="ORF">FB559_3941</name>
</gene>
<feature type="site" description="Positions MEP for the nucleophilic attack" evidence="3">
    <location>
        <position position="242"/>
    </location>
</feature>
<dbReference type="PANTHER" id="PTHR32125">
    <property type="entry name" value="2-C-METHYL-D-ERYTHRITOL 4-PHOSPHATE CYTIDYLYLTRANSFERASE, CHLOROPLASTIC"/>
    <property type="match status" value="1"/>
</dbReference>
<dbReference type="HAMAP" id="MF_00108">
    <property type="entry name" value="IspD"/>
    <property type="match status" value="1"/>
</dbReference>
<dbReference type="UniPathway" id="UPA00056">
    <property type="reaction ID" value="UER00093"/>
</dbReference>
<keyword evidence="2 3" id="KW-0548">Nucleotidyltransferase</keyword>
<dbReference type="NCBIfam" id="TIGR00453">
    <property type="entry name" value="ispD"/>
    <property type="match status" value="1"/>
</dbReference>
<reference evidence="4 5" key="1">
    <citation type="submission" date="2019-06" db="EMBL/GenBank/DDBJ databases">
        <title>Sequencing the genomes of 1000 actinobacteria strains.</title>
        <authorList>
            <person name="Klenk H.-P."/>
        </authorList>
    </citation>
    <scope>NUCLEOTIDE SEQUENCE [LARGE SCALE GENOMIC DNA]</scope>
    <source>
        <strain evidence="4 5">DSM 102200</strain>
    </source>
</reference>
<dbReference type="InterPro" id="IPR001228">
    <property type="entry name" value="IspD"/>
</dbReference>
<organism evidence="4 5">
    <name type="scientific">Actinoallomurus bryophytorum</name>
    <dbReference type="NCBI Taxonomy" id="1490222"/>
    <lineage>
        <taxon>Bacteria</taxon>
        <taxon>Bacillati</taxon>
        <taxon>Actinomycetota</taxon>
        <taxon>Actinomycetes</taxon>
        <taxon>Streptosporangiales</taxon>
        <taxon>Thermomonosporaceae</taxon>
        <taxon>Actinoallomurus</taxon>
    </lineage>
</organism>
<evidence type="ECO:0000256" key="3">
    <source>
        <dbReference type="HAMAP-Rule" id="MF_00108"/>
    </source>
</evidence>
<dbReference type="SUPFAM" id="SSF53448">
    <property type="entry name" value="Nucleotide-diphospho-sugar transferases"/>
    <property type="match status" value="1"/>
</dbReference>
<evidence type="ECO:0000313" key="4">
    <source>
        <dbReference type="EMBL" id="TQL98318.1"/>
    </source>
</evidence>
<dbReference type="EC" id="2.7.7.60" evidence="3"/>
<evidence type="ECO:0000313" key="5">
    <source>
        <dbReference type="Proteomes" id="UP000316096"/>
    </source>
</evidence>
<dbReference type="EMBL" id="VFOZ01000001">
    <property type="protein sequence ID" value="TQL98318.1"/>
    <property type="molecule type" value="Genomic_DNA"/>
</dbReference>
<dbReference type="InterPro" id="IPR050088">
    <property type="entry name" value="IspD/TarI_cytidylyltransf_bact"/>
</dbReference>
<feature type="site" description="Positions MEP for the nucleophilic attack" evidence="3">
    <location>
        <position position="180"/>
    </location>
</feature>
<comment type="pathway">
    <text evidence="3">Isoprenoid biosynthesis; isopentenyl diphosphate biosynthesis via DXP pathway; isopentenyl diphosphate from 1-deoxy-D-xylulose 5-phosphate: step 2/6.</text>
</comment>
<dbReference type="GO" id="GO:0050518">
    <property type="term" value="F:2-C-methyl-D-erythritol 4-phosphate cytidylyltransferase activity"/>
    <property type="evidence" value="ECO:0007669"/>
    <property type="project" value="UniProtKB-UniRule"/>
</dbReference>
<keyword evidence="5" id="KW-1185">Reference proteome</keyword>
<accession>A0A543CMH8</accession>
<proteinExistence type="inferred from homology"/>
<evidence type="ECO:0000256" key="1">
    <source>
        <dbReference type="ARBA" id="ARBA00022679"/>
    </source>
</evidence>
<dbReference type="Proteomes" id="UP000316096">
    <property type="component" value="Unassembled WGS sequence"/>
</dbReference>
<dbReference type="Gene3D" id="3.90.550.10">
    <property type="entry name" value="Spore Coat Polysaccharide Biosynthesis Protein SpsA, Chain A"/>
    <property type="match status" value="1"/>
</dbReference>
<comment type="catalytic activity">
    <reaction evidence="3">
        <text>2-C-methyl-D-erythritol 4-phosphate + CTP + H(+) = 4-CDP-2-C-methyl-D-erythritol + diphosphate</text>
        <dbReference type="Rhea" id="RHEA:13429"/>
        <dbReference type="ChEBI" id="CHEBI:15378"/>
        <dbReference type="ChEBI" id="CHEBI:33019"/>
        <dbReference type="ChEBI" id="CHEBI:37563"/>
        <dbReference type="ChEBI" id="CHEBI:57823"/>
        <dbReference type="ChEBI" id="CHEBI:58262"/>
        <dbReference type="EC" id="2.7.7.60"/>
    </reaction>
</comment>
<feature type="site" description="Transition state stabilizer" evidence="3">
    <location>
        <position position="49"/>
    </location>
</feature>
<sequence length="266" mass="28400">MEIPHRLPPLATRDPQRRTVEFRAMRPMRTTAVVLAGGTGRRLGLEAPKQLASVGGRSILARAIGAFDAAPQIDEILVVMAPGHLAAAELAAGPYAKVTAVIEGGASRTDSTRRALSALEARPDGERVLFHDAARPFVDGRIIAECVAVLGDAEAVAVAVPSSDTVVVVEDGRIVEMPRRDSLRRFQTPQGFRLGTIRGAYERALADPEFTRNAPTDDCGVVHRYLPGVPIVVVEGSEQNIKITHPVDLIVAEQITSRENAPGSAD</sequence>
<dbReference type="CDD" id="cd02516">
    <property type="entry name" value="CDP-ME_synthetase"/>
    <property type="match status" value="1"/>
</dbReference>
<dbReference type="GO" id="GO:0019288">
    <property type="term" value="P:isopentenyl diphosphate biosynthetic process, methylerythritol 4-phosphate pathway"/>
    <property type="evidence" value="ECO:0007669"/>
    <property type="project" value="UniProtKB-UniRule"/>
</dbReference>
<dbReference type="Pfam" id="PF01128">
    <property type="entry name" value="IspD"/>
    <property type="match status" value="1"/>
</dbReference>
<dbReference type="AlphaFoldDB" id="A0A543CMH8"/>
<comment type="caution">
    <text evidence="4">The sequence shown here is derived from an EMBL/GenBank/DDBJ whole genome shotgun (WGS) entry which is preliminary data.</text>
</comment>
<dbReference type="PANTHER" id="PTHR32125:SF4">
    <property type="entry name" value="2-C-METHYL-D-ERYTHRITOL 4-PHOSPHATE CYTIDYLYLTRANSFERASE, CHLOROPLASTIC"/>
    <property type="match status" value="1"/>
</dbReference>
<keyword evidence="1 3" id="KW-0808">Transferase</keyword>
<name>A0A543CMH8_9ACTN</name>
<comment type="function">
    <text evidence="3">Catalyzes the formation of 4-diphosphocytidyl-2-C-methyl-D-erythritol from CTP and 2-C-methyl-D-erythritol 4-phosphate (MEP).</text>
</comment>
<comment type="similarity">
    <text evidence="3">Belongs to the IspD/TarI cytidylyltransferase family. IspD subfamily.</text>
</comment>
<evidence type="ECO:0000256" key="2">
    <source>
        <dbReference type="ARBA" id="ARBA00022695"/>
    </source>
</evidence>
<keyword evidence="3" id="KW-0414">Isoprene biosynthesis</keyword>
<dbReference type="InterPro" id="IPR034683">
    <property type="entry name" value="IspD/TarI"/>
</dbReference>
<feature type="site" description="Transition state stabilizer" evidence="3">
    <location>
        <position position="42"/>
    </location>
</feature>
<protein>
    <recommendedName>
        <fullName evidence="3">2-C-methyl-D-erythritol 4-phosphate cytidylyltransferase</fullName>
        <ecNumber evidence="3">2.7.7.60</ecNumber>
    </recommendedName>
    <alternativeName>
        <fullName evidence="3">4-diphosphocytidyl-2C-methyl-D-erythritol synthase</fullName>
    </alternativeName>
    <alternativeName>
        <fullName evidence="3">MEP cytidylyltransferase</fullName>
        <shortName evidence="3">MCT</shortName>
    </alternativeName>
</protein>
<dbReference type="InterPro" id="IPR029044">
    <property type="entry name" value="Nucleotide-diphossugar_trans"/>
</dbReference>